<proteinExistence type="predicted"/>
<evidence type="ECO:0000256" key="1">
    <source>
        <dbReference type="SAM" id="Phobius"/>
    </source>
</evidence>
<gene>
    <name evidence="3" type="ORF">CALVIDRAFT_569189</name>
</gene>
<evidence type="ECO:0000313" key="3">
    <source>
        <dbReference type="EMBL" id="KZO90330.1"/>
    </source>
</evidence>
<keyword evidence="1" id="KW-1133">Transmembrane helix</keyword>
<evidence type="ECO:0000259" key="2">
    <source>
        <dbReference type="Pfam" id="PF20151"/>
    </source>
</evidence>
<organism evidence="3 4">
    <name type="scientific">Calocera viscosa (strain TUFC12733)</name>
    <dbReference type="NCBI Taxonomy" id="1330018"/>
    <lineage>
        <taxon>Eukaryota</taxon>
        <taxon>Fungi</taxon>
        <taxon>Dikarya</taxon>
        <taxon>Basidiomycota</taxon>
        <taxon>Agaricomycotina</taxon>
        <taxon>Dacrymycetes</taxon>
        <taxon>Dacrymycetales</taxon>
        <taxon>Dacrymycetaceae</taxon>
        <taxon>Calocera</taxon>
    </lineage>
</organism>
<name>A0A167G9P3_CALVF</name>
<evidence type="ECO:0000313" key="4">
    <source>
        <dbReference type="Proteomes" id="UP000076738"/>
    </source>
</evidence>
<feature type="transmembrane region" description="Helical" evidence="1">
    <location>
        <begin position="160"/>
        <end position="182"/>
    </location>
</feature>
<dbReference type="EMBL" id="KV417345">
    <property type="protein sequence ID" value="KZO90330.1"/>
    <property type="molecule type" value="Genomic_DNA"/>
</dbReference>
<keyword evidence="4" id="KW-1185">Reference proteome</keyword>
<protein>
    <recommendedName>
        <fullName evidence="2">DUF6533 domain-containing protein</fullName>
    </recommendedName>
</protein>
<keyword evidence="1" id="KW-0472">Membrane</keyword>
<dbReference type="OrthoDB" id="2638860at2759"/>
<dbReference type="Proteomes" id="UP000076738">
    <property type="component" value="Unassembled WGS sequence"/>
</dbReference>
<feature type="transmembrane region" description="Helical" evidence="1">
    <location>
        <begin position="125"/>
        <end position="148"/>
    </location>
</feature>
<accession>A0A167G9P3</accession>
<dbReference type="InterPro" id="IPR045340">
    <property type="entry name" value="DUF6533"/>
</dbReference>
<sequence length="274" mass="30930">MSGSAPNAATWLTSDVLANLQGRWASSALFLYEILITTDQEVELVWRGNWTLPKVLYLLSRYGGLSFNFFVAIVSQTDHNNAVRPAHEVLCVILTINPVVRLSEFCTSAMLNMERSCDVFNSMQYFLFILISSSSDLLLLLRVCALYSGFETTVGIRDRWIRTFLLSFFAVILGADIGIWIWDFREAEPGSLPPTDDNYGCLGRSGSPLWIYCITVIAVLTLNVMMFTFTMIKLLPNWRQLHAMTMDSLTDVVIRDGAIYFVLVLGKLVTTSYR</sequence>
<feature type="transmembrane region" description="Helical" evidence="1">
    <location>
        <begin position="209"/>
        <end position="232"/>
    </location>
</feature>
<keyword evidence="1" id="KW-0812">Transmembrane</keyword>
<dbReference type="AlphaFoldDB" id="A0A167G9P3"/>
<reference evidence="3 4" key="1">
    <citation type="journal article" date="2016" name="Mol. Biol. Evol.">
        <title>Comparative Genomics of Early-Diverging Mushroom-Forming Fungi Provides Insights into the Origins of Lignocellulose Decay Capabilities.</title>
        <authorList>
            <person name="Nagy L.G."/>
            <person name="Riley R."/>
            <person name="Tritt A."/>
            <person name="Adam C."/>
            <person name="Daum C."/>
            <person name="Floudas D."/>
            <person name="Sun H."/>
            <person name="Yadav J.S."/>
            <person name="Pangilinan J."/>
            <person name="Larsson K.H."/>
            <person name="Matsuura K."/>
            <person name="Barry K."/>
            <person name="Labutti K."/>
            <person name="Kuo R."/>
            <person name="Ohm R.A."/>
            <person name="Bhattacharya S.S."/>
            <person name="Shirouzu T."/>
            <person name="Yoshinaga Y."/>
            <person name="Martin F.M."/>
            <person name="Grigoriev I.V."/>
            <person name="Hibbett D.S."/>
        </authorList>
    </citation>
    <scope>NUCLEOTIDE SEQUENCE [LARGE SCALE GENOMIC DNA]</scope>
    <source>
        <strain evidence="3 4">TUFC12733</strain>
    </source>
</reference>
<feature type="domain" description="DUF6533" evidence="2">
    <location>
        <begin position="25"/>
        <end position="65"/>
    </location>
</feature>
<dbReference type="Pfam" id="PF20151">
    <property type="entry name" value="DUF6533"/>
    <property type="match status" value="1"/>
</dbReference>